<keyword evidence="3" id="KW-0238">DNA-binding</keyword>
<dbReference type="GO" id="GO:0003677">
    <property type="term" value="F:DNA binding"/>
    <property type="evidence" value="ECO:0007669"/>
    <property type="project" value="UniProtKB-KW"/>
</dbReference>
<dbReference type="AlphaFoldDB" id="A0A0B8MYW5"/>
<evidence type="ECO:0000256" key="7">
    <source>
        <dbReference type="SAM" id="Phobius"/>
    </source>
</evidence>
<reference evidence="10" key="1">
    <citation type="journal article" date="2015" name="Genome Announc.">
        <title>Draft genome sequence of Talaromyces cellulolyticus strain Y-94, a source of lignocellulosic biomass-degrading enzymes.</title>
        <authorList>
            <person name="Fujii T."/>
            <person name="Koike H."/>
            <person name="Sawayama S."/>
            <person name="Yano S."/>
            <person name="Inoue H."/>
        </authorList>
    </citation>
    <scope>NUCLEOTIDE SEQUENCE [LARGE SCALE GENOMIC DNA]</scope>
    <source>
        <strain evidence="10">Y-94</strain>
    </source>
</reference>
<feature type="transmembrane region" description="Helical" evidence="7">
    <location>
        <begin position="634"/>
        <end position="654"/>
    </location>
</feature>
<evidence type="ECO:0000256" key="4">
    <source>
        <dbReference type="ARBA" id="ARBA00023163"/>
    </source>
</evidence>
<evidence type="ECO:0000256" key="6">
    <source>
        <dbReference type="SAM" id="MobiDB-lite"/>
    </source>
</evidence>
<evidence type="ECO:0000256" key="2">
    <source>
        <dbReference type="ARBA" id="ARBA00023015"/>
    </source>
</evidence>
<evidence type="ECO:0000313" key="10">
    <source>
        <dbReference type="Proteomes" id="UP000053095"/>
    </source>
</evidence>
<feature type="domain" description="Xylanolytic transcriptional activator regulatory" evidence="8">
    <location>
        <begin position="236"/>
        <end position="482"/>
    </location>
</feature>
<dbReference type="EMBL" id="DF933843">
    <property type="protein sequence ID" value="GAM43130.1"/>
    <property type="molecule type" value="Genomic_DNA"/>
</dbReference>
<accession>A0A0B8MYW5</accession>
<proteinExistence type="predicted"/>
<dbReference type="Proteomes" id="UP000053095">
    <property type="component" value="Unassembled WGS sequence"/>
</dbReference>
<dbReference type="GO" id="GO:0006351">
    <property type="term" value="P:DNA-templated transcription"/>
    <property type="evidence" value="ECO:0007669"/>
    <property type="project" value="InterPro"/>
</dbReference>
<name>A0A0B8MYW5_TALPI</name>
<dbReference type="InterPro" id="IPR007219">
    <property type="entry name" value="XnlR_reg_dom"/>
</dbReference>
<feature type="region of interest" description="Disordered" evidence="6">
    <location>
        <begin position="58"/>
        <end position="103"/>
    </location>
</feature>
<dbReference type="PANTHER" id="PTHR47663:SF1">
    <property type="entry name" value="XYLANOLYTIC TRANSCRIPTIONAL ACTIVATOR XLNR-RELATED"/>
    <property type="match status" value="1"/>
</dbReference>
<dbReference type="CDD" id="cd12148">
    <property type="entry name" value="fungal_TF_MHR"/>
    <property type="match status" value="1"/>
</dbReference>
<keyword evidence="4" id="KW-0804">Transcription</keyword>
<keyword evidence="7" id="KW-0812">Transmembrane</keyword>
<evidence type="ECO:0000256" key="5">
    <source>
        <dbReference type="ARBA" id="ARBA00023242"/>
    </source>
</evidence>
<keyword evidence="7" id="KW-0472">Membrane</keyword>
<keyword evidence="5" id="KW-0539">Nucleus</keyword>
<keyword evidence="7" id="KW-1133">Transmembrane helix</keyword>
<keyword evidence="1" id="KW-0862">Zinc</keyword>
<sequence>MLSRVQDFGRLVSKELAINAEQPDRGAMAIIPVRDVKVRKIAFMVELSHVNKYDRNCAYDRKQKSRGRPPGQSSKKTAPKTTVPDSTEFAQHERTRSLPRMSPIDPGHLDAMQYDFGEVAGNLAASSLPQNADLSAFSDPFGLPNLLTSQVVTAVSSACNGNTRSALNSSKGDSTKDFCEGSESSWNESSIGCPYTILQPVLPHICHMIPPDVACDLLDYFFNDLGVTVFQSRSPYNLANIFRKSSFLRLKEPRSTSPALLAAILFVAAQTCDQKIFRNRTYLRAKICDDLLAITVRLLGDASPELSLSVIPNPLEPVTTSPVSKVLTSAPTNTGTWPATFQARPNDDYDRIKASFTLDHVVACILCGIVLSGSDLKFECLMWFDKARMMALILELNREQDDKGLSTAIQDILVHEERKEERRRTWWLLYAMDRHLALCYNAPIHLLDTKCQIYQPLGDEQWQQLDLNLAGAQSPHRPFGPPSEISGPGFFQFFLPCMVILGDIVALHHFRLNPRYVSYGYGAFEEVVESALQRLMGSVTSISGTNDVLMGHSASGVLIDKDGDLNSMQIVTAYSTFLIHALAILTYGEWDVITMLDPSSRTLSDHHLAQFTCHTFLASQAMEQILDCDPELTFMPYLLGIYILQVGFAVLVVAEKTGNSASSELQSCIETFIRAHESCIATLDTKYQVSLRDEDTFSPLPTVVPLLLLLTLVSY</sequence>
<keyword evidence="10" id="KW-1185">Reference proteome</keyword>
<feature type="compositionally biased region" description="Polar residues" evidence="6">
    <location>
        <begin position="71"/>
        <end position="89"/>
    </location>
</feature>
<gene>
    <name evidence="9" type="ORF">TCE0_047r17692</name>
</gene>
<dbReference type="InterPro" id="IPR051439">
    <property type="entry name" value="XlnR/Xlr1"/>
</dbReference>
<dbReference type="Pfam" id="PF04082">
    <property type="entry name" value="Fungal_trans"/>
    <property type="match status" value="1"/>
</dbReference>
<evidence type="ECO:0000259" key="8">
    <source>
        <dbReference type="Pfam" id="PF04082"/>
    </source>
</evidence>
<dbReference type="PANTHER" id="PTHR47663">
    <property type="entry name" value="XYLANOLYTIC TRANSCRIPTIONAL ACTIVATOR XLNR-RELATED"/>
    <property type="match status" value="1"/>
</dbReference>
<evidence type="ECO:0000313" key="9">
    <source>
        <dbReference type="EMBL" id="GAM43130.1"/>
    </source>
</evidence>
<evidence type="ECO:0000256" key="3">
    <source>
        <dbReference type="ARBA" id="ARBA00023125"/>
    </source>
</evidence>
<dbReference type="GO" id="GO:0008270">
    <property type="term" value="F:zinc ion binding"/>
    <property type="evidence" value="ECO:0007669"/>
    <property type="project" value="InterPro"/>
</dbReference>
<evidence type="ECO:0000256" key="1">
    <source>
        <dbReference type="ARBA" id="ARBA00022833"/>
    </source>
</evidence>
<protein>
    <submittedName>
        <fullName evidence="9">C6 transcription factor</fullName>
    </submittedName>
</protein>
<organism evidence="9 10">
    <name type="scientific">Talaromyces pinophilus</name>
    <name type="common">Penicillium pinophilum</name>
    <dbReference type="NCBI Taxonomy" id="128442"/>
    <lineage>
        <taxon>Eukaryota</taxon>
        <taxon>Fungi</taxon>
        <taxon>Dikarya</taxon>
        <taxon>Ascomycota</taxon>
        <taxon>Pezizomycotina</taxon>
        <taxon>Eurotiomycetes</taxon>
        <taxon>Eurotiomycetidae</taxon>
        <taxon>Eurotiales</taxon>
        <taxon>Trichocomaceae</taxon>
        <taxon>Talaromyces</taxon>
        <taxon>Talaromyces sect. Talaromyces</taxon>
    </lineage>
</organism>
<keyword evidence="2" id="KW-0805">Transcription regulation</keyword>